<name>A0A2A7FP45_BACCE</name>
<dbReference type="AlphaFoldDB" id="A0A2A7FP45"/>
<accession>A0A2A7FP45</accession>
<proteinExistence type="predicted"/>
<reference evidence="1 2" key="1">
    <citation type="submission" date="2017-09" db="EMBL/GenBank/DDBJ databases">
        <title>Large-scale bioinformatics analysis of Bacillus genomes uncovers conserved roles of natural products in bacterial physiology.</title>
        <authorList>
            <consortium name="Agbiome Team Llc"/>
            <person name="Bleich R.M."/>
            <person name="Grubbs K.J."/>
            <person name="Santa Maria K.C."/>
            <person name="Allen S.E."/>
            <person name="Farag S."/>
            <person name="Shank E.A."/>
            <person name="Bowers A."/>
        </authorList>
    </citation>
    <scope>NUCLEOTIDE SEQUENCE [LARGE SCALE GENOMIC DNA]</scope>
    <source>
        <strain evidence="1 2">AFS050027</strain>
    </source>
</reference>
<evidence type="ECO:0000313" key="1">
    <source>
        <dbReference type="EMBL" id="PGO29208.1"/>
    </source>
</evidence>
<organism evidence="1 2">
    <name type="scientific">Bacillus cereus</name>
    <dbReference type="NCBI Taxonomy" id="1396"/>
    <lineage>
        <taxon>Bacteria</taxon>
        <taxon>Bacillati</taxon>
        <taxon>Bacillota</taxon>
        <taxon>Bacilli</taxon>
        <taxon>Bacillales</taxon>
        <taxon>Bacillaceae</taxon>
        <taxon>Bacillus</taxon>
        <taxon>Bacillus cereus group</taxon>
    </lineage>
</organism>
<sequence length="210" mass="24351">MDIKTLRNGQWVDAELYTRRNGQWVRADAYTRRNGQWVNLTSQVYTDTFWSSWTQTYRTSGTKRTDYRADKLVQGYYGEAEPWGLQRSLCGFGDIQSKIAGSRIKKVELYLYAEHWWYYAGGTAVIGYHNHSNEPDRFGHSVYGAKYQKFSYRGQGMWVDMPISLGEGIRDGYYKGISIFADSYARDYYGVFSGAWDGGNAPRLKITYEK</sequence>
<comment type="caution">
    <text evidence="1">The sequence shown here is derived from an EMBL/GenBank/DDBJ whole genome shotgun (WGS) entry which is preliminary data.</text>
</comment>
<dbReference type="Proteomes" id="UP000223777">
    <property type="component" value="Unassembled WGS sequence"/>
</dbReference>
<dbReference type="EMBL" id="NUIL01000015">
    <property type="protein sequence ID" value="PGO29208.1"/>
    <property type="molecule type" value="Genomic_DNA"/>
</dbReference>
<gene>
    <name evidence="1" type="ORF">CN984_12260</name>
</gene>
<evidence type="ECO:0000313" key="2">
    <source>
        <dbReference type="Proteomes" id="UP000223777"/>
    </source>
</evidence>
<protein>
    <submittedName>
        <fullName evidence="1">Uncharacterized protein</fullName>
    </submittedName>
</protein>